<reference evidence="2" key="1">
    <citation type="submission" date="2023-07" db="EMBL/GenBank/DDBJ databases">
        <title>30 novel species of actinomycetes from the DSMZ collection.</title>
        <authorList>
            <person name="Nouioui I."/>
        </authorList>
    </citation>
    <scope>NUCLEOTIDE SEQUENCE [LARGE SCALE GENOMIC DNA]</scope>
    <source>
        <strain evidence="2">DSM 45055</strain>
    </source>
</reference>
<evidence type="ECO:0000313" key="1">
    <source>
        <dbReference type="EMBL" id="MDT0305091.1"/>
    </source>
</evidence>
<organism evidence="1 2">
    <name type="scientific">Streptomonospora wellingtoniae</name>
    <dbReference type="NCBI Taxonomy" id="3075544"/>
    <lineage>
        <taxon>Bacteria</taxon>
        <taxon>Bacillati</taxon>
        <taxon>Actinomycetota</taxon>
        <taxon>Actinomycetes</taxon>
        <taxon>Streptosporangiales</taxon>
        <taxon>Nocardiopsidaceae</taxon>
        <taxon>Streptomonospora</taxon>
    </lineage>
</organism>
<gene>
    <name evidence="1" type="ORF">RM446_23455</name>
</gene>
<proteinExistence type="predicted"/>
<dbReference type="Proteomes" id="UP001183226">
    <property type="component" value="Unassembled WGS sequence"/>
</dbReference>
<name>A0ABU2L0K8_9ACTN</name>
<sequence length="100" mass="10835">MTGSGAGWPDEDTRHLLDWVAAYLRDLGVADADDHAMAIVVQARWMGWRPTDVQHPPAWRGAAHHRAAPDTARATAAQIRAALGWLPTDTPDDSTGDETP</sequence>
<protein>
    <submittedName>
        <fullName evidence="1">Uncharacterized protein</fullName>
    </submittedName>
</protein>
<keyword evidence="2" id="KW-1185">Reference proteome</keyword>
<comment type="caution">
    <text evidence="1">The sequence shown here is derived from an EMBL/GenBank/DDBJ whole genome shotgun (WGS) entry which is preliminary data.</text>
</comment>
<evidence type="ECO:0000313" key="2">
    <source>
        <dbReference type="Proteomes" id="UP001183226"/>
    </source>
</evidence>
<dbReference type="RefSeq" id="WP_311547607.1">
    <property type="nucleotide sequence ID" value="NZ_JAVREK010000035.1"/>
</dbReference>
<dbReference type="EMBL" id="JAVREK010000035">
    <property type="protein sequence ID" value="MDT0305091.1"/>
    <property type="molecule type" value="Genomic_DNA"/>
</dbReference>
<accession>A0ABU2L0K8</accession>